<evidence type="ECO:0000256" key="5">
    <source>
        <dbReference type="ARBA" id="ARBA00023163"/>
    </source>
</evidence>
<evidence type="ECO:0000313" key="11">
    <source>
        <dbReference type="Proteomes" id="UP000192501"/>
    </source>
</evidence>
<reference evidence="10 11" key="1">
    <citation type="journal article" date="2017" name="Environ. Microbiol.">
        <title>Decay of the glycolytic pathway and adaptation to intranuclear parasitism within Enterocytozoonidae microsporidia.</title>
        <authorList>
            <person name="Wiredu Boakye D."/>
            <person name="Jaroenlak P."/>
            <person name="Prachumwat A."/>
            <person name="Williams T.A."/>
            <person name="Bateman K.S."/>
            <person name="Itsathitphaisarn O."/>
            <person name="Sritunyalucksana K."/>
            <person name="Paszkiewicz K.H."/>
            <person name="Moore K.A."/>
            <person name="Stentiford G.D."/>
            <person name="Williams B.A."/>
        </authorList>
    </citation>
    <scope>NUCLEOTIDE SEQUENCE [LARGE SCALE GENOMIC DNA]</scope>
    <source>
        <strain evidence="11">canceri</strain>
    </source>
</reference>
<evidence type="ECO:0000256" key="3">
    <source>
        <dbReference type="ARBA" id="ARBA00023125"/>
    </source>
</evidence>
<dbReference type="SUPFAM" id="SSF46689">
    <property type="entry name" value="Homeodomain-like"/>
    <property type="match status" value="1"/>
</dbReference>
<evidence type="ECO:0000256" key="2">
    <source>
        <dbReference type="ARBA" id="ARBA00023015"/>
    </source>
</evidence>
<dbReference type="InterPro" id="IPR009057">
    <property type="entry name" value="Homeodomain-like_sf"/>
</dbReference>
<dbReference type="Proteomes" id="UP000192501">
    <property type="component" value="Unassembled WGS sequence"/>
</dbReference>
<dbReference type="VEuPathDB" id="MicrosporidiaDB:HERIO_497"/>
<gene>
    <name evidence="10" type="primary">HD1</name>
    <name evidence="10" type="ORF">A0H76_1113</name>
</gene>
<evidence type="ECO:0000256" key="6">
    <source>
        <dbReference type="ARBA" id="ARBA00023242"/>
    </source>
</evidence>
<dbReference type="CDD" id="cd00086">
    <property type="entry name" value="homeodomain"/>
    <property type="match status" value="1"/>
</dbReference>
<evidence type="ECO:0000259" key="9">
    <source>
        <dbReference type="PROSITE" id="PS50071"/>
    </source>
</evidence>
<feature type="DNA-binding region" description="Homeobox" evidence="7">
    <location>
        <begin position="90"/>
        <end position="149"/>
    </location>
</feature>
<dbReference type="PANTHER" id="PTHR45714:SF34">
    <property type="entry name" value="HOMEOBOX-LEUCINE ZIPPER PROTEIN HAT9"/>
    <property type="match status" value="1"/>
</dbReference>
<keyword evidence="6 7" id="KW-0539">Nucleus</keyword>
<dbReference type="SMART" id="SM00389">
    <property type="entry name" value="HOX"/>
    <property type="match status" value="1"/>
</dbReference>
<evidence type="ECO:0000256" key="1">
    <source>
        <dbReference type="ARBA" id="ARBA00004123"/>
    </source>
</evidence>
<dbReference type="VEuPathDB" id="MicrosporidiaDB:A0H76_1113"/>
<dbReference type="EMBL" id="LTAI01001622">
    <property type="protein sequence ID" value="ORD95235.1"/>
    <property type="molecule type" value="Genomic_DNA"/>
</dbReference>
<dbReference type="Gene3D" id="1.10.10.60">
    <property type="entry name" value="Homeodomain-like"/>
    <property type="match status" value="1"/>
</dbReference>
<dbReference type="PROSITE" id="PS50071">
    <property type="entry name" value="HOMEOBOX_2"/>
    <property type="match status" value="1"/>
</dbReference>
<dbReference type="GO" id="GO:0000981">
    <property type="term" value="F:DNA-binding transcription factor activity, RNA polymerase II-specific"/>
    <property type="evidence" value="ECO:0007669"/>
    <property type="project" value="InterPro"/>
</dbReference>
<keyword evidence="5" id="KW-0804">Transcription</keyword>
<keyword evidence="2" id="KW-0805">Transcription regulation</keyword>
<evidence type="ECO:0000256" key="7">
    <source>
        <dbReference type="PROSITE-ProRule" id="PRU00108"/>
    </source>
</evidence>
<evidence type="ECO:0000256" key="8">
    <source>
        <dbReference type="RuleBase" id="RU000682"/>
    </source>
</evidence>
<dbReference type="InterPro" id="IPR001356">
    <property type="entry name" value="HD"/>
</dbReference>
<evidence type="ECO:0000256" key="4">
    <source>
        <dbReference type="ARBA" id="ARBA00023155"/>
    </source>
</evidence>
<dbReference type="PROSITE" id="PS00027">
    <property type="entry name" value="HOMEOBOX_1"/>
    <property type="match status" value="1"/>
</dbReference>
<comment type="caution">
    <text evidence="10">The sequence shown here is derived from an EMBL/GenBank/DDBJ whole genome shotgun (WGS) entry which is preliminary data.</text>
</comment>
<feature type="domain" description="Homeobox" evidence="9">
    <location>
        <begin position="88"/>
        <end position="148"/>
    </location>
</feature>
<accession>A0A1X0Q643</accession>
<organism evidence="10 11">
    <name type="scientific">Hepatospora eriocheir</name>
    <dbReference type="NCBI Taxonomy" id="1081669"/>
    <lineage>
        <taxon>Eukaryota</taxon>
        <taxon>Fungi</taxon>
        <taxon>Fungi incertae sedis</taxon>
        <taxon>Microsporidia</taxon>
        <taxon>Hepatosporidae</taxon>
        <taxon>Hepatospora</taxon>
    </lineage>
</organism>
<evidence type="ECO:0000313" key="10">
    <source>
        <dbReference type="EMBL" id="ORD95235.1"/>
    </source>
</evidence>
<dbReference type="PANTHER" id="PTHR45714">
    <property type="entry name" value="HOMEOBOX-LEUCINE ZIPPER PROTEIN HAT14"/>
    <property type="match status" value="1"/>
</dbReference>
<dbReference type="InterPro" id="IPR050762">
    <property type="entry name" value="HD-ZIP_Homeobox_LZ_Class_II"/>
</dbReference>
<protein>
    <submittedName>
        <fullName evidence="10">HD1</fullName>
    </submittedName>
</protein>
<keyword evidence="4 7" id="KW-0371">Homeobox</keyword>
<dbReference type="Pfam" id="PF00046">
    <property type="entry name" value="Homeodomain"/>
    <property type="match status" value="1"/>
</dbReference>
<dbReference type="InterPro" id="IPR017970">
    <property type="entry name" value="Homeobox_CS"/>
</dbReference>
<name>A0A1X0Q643_9MICR</name>
<keyword evidence="3 7" id="KW-0238">DNA-binding</keyword>
<sequence length="158" mass="18642">MNFPSEKRLEKICELKKVYHNSILNIAKKVDELETNLLYKDSYFIPKLSKETRNQLISKIEEAKETVVNNITTEINSMLIPCINTGSFDTSRRAKRFSKKVIDILEESFAKDKYPNDDVKNKLANLCLITPKQVNNWFTNKRNRTKNCTHNNNFYRQY</sequence>
<dbReference type="GO" id="GO:0003677">
    <property type="term" value="F:DNA binding"/>
    <property type="evidence" value="ECO:0007669"/>
    <property type="project" value="UniProtKB-UniRule"/>
</dbReference>
<comment type="subcellular location">
    <subcellularLocation>
        <location evidence="1 7 8">Nucleus</location>
    </subcellularLocation>
</comment>
<proteinExistence type="predicted"/>
<dbReference type="GO" id="GO:0005634">
    <property type="term" value="C:nucleus"/>
    <property type="evidence" value="ECO:0007669"/>
    <property type="project" value="UniProtKB-SubCell"/>
</dbReference>
<dbReference type="AlphaFoldDB" id="A0A1X0Q643"/>